<comment type="caution">
    <text evidence="1">The sequence shown here is derived from an EMBL/GenBank/DDBJ whole genome shotgun (WGS) entry which is preliminary data.</text>
</comment>
<proteinExistence type="predicted"/>
<name>A0AAD7FLM5_9AGAR</name>
<sequence>MWPPRRTNLKSMPTLLSVSYSQRLTDLPTWHPVSILAVYRLLFSGLTESAPLDISVRCAIFCADATASQKPVSENIQISLPFLFSPSCTLGVLRRLLKDYRTTFGVPRRRMAPHDLSLANCTIFNYPASQGPCIYATACTHVQPVAQEVQCICTTAIFFSTIACQVCAGLPIMRQVSSV</sequence>
<dbReference type="EMBL" id="JARKIF010000011">
    <property type="protein sequence ID" value="KAJ7626855.1"/>
    <property type="molecule type" value="Genomic_DNA"/>
</dbReference>
<evidence type="ECO:0000313" key="2">
    <source>
        <dbReference type="Proteomes" id="UP001221142"/>
    </source>
</evidence>
<dbReference type="AlphaFoldDB" id="A0AAD7FLM5"/>
<reference evidence="1" key="1">
    <citation type="submission" date="2023-03" db="EMBL/GenBank/DDBJ databases">
        <title>Massive genome expansion in bonnet fungi (Mycena s.s.) driven by repeated elements and novel gene families across ecological guilds.</title>
        <authorList>
            <consortium name="Lawrence Berkeley National Laboratory"/>
            <person name="Harder C.B."/>
            <person name="Miyauchi S."/>
            <person name="Viragh M."/>
            <person name="Kuo A."/>
            <person name="Thoen E."/>
            <person name="Andreopoulos B."/>
            <person name="Lu D."/>
            <person name="Skrede I."/>
            <person name="Drula E."/>
            <person name="Henrissat B."/>
            <person name="Morin E."/>
            <person name="Kohler A."/>
            <person name="Barry K."/>
            <person name="LaButti K."/>
            <person name="Morin E."/>
            <person name="Salamov A."/>
            <person name="Lipzen A."/>
            <person name="Mereny Z."/>
            <person name="Hegedus B."/>
            <person name="Baldrian P."/>
            <person name="Stursova M."/>
            <person name="Weitz H."/>
            <person name="Taylor A."/>
            <person name="Grigoriev I.V."/>
            <person name="Nagy L.G."/>
            <person name="Martin F."/>
            <person name="Kauserud H."/>
        </authorList>
    </citation>
    <scope>NUCLEOTIDE SEQUENCE</scope>
    <source>
        <strain evidence="1">9284</strain>
    </source>
</reference>
<dbReference type="Proteomes" id="UP001221142">
    <property type="component" value="Unassembled WGS sequence"/>
</dbReference>
<organism evidence="1 2">
    <name type="scientific">Roridomyces roridus</name>
    <dbReference type="NCBI Taxonomy" id="1738132"/>
    <lineage>
        <taxon>Eukaryota</taxon>
        <taxon>Fungi</taxon>
        <taxon>Dikarya</taxon>
        <taxon>Basidiomycota</taxon>
        <taxon>Agaricomycotina</taxon>
        <taxon>Agaricomycetes</taxon>
        <taxon>Agaricomycetidae</taxon>
        <taxon>Agaricales</taxon>
        <taxon>Marasmiineae</taxon>
        <taxon>Mycenaceae</taxon>
        <taxon>Roridomyces</taxon>
    </lineage>
</organism>
<keyword evidence="2" id="KW-1185">Reference proteome</keyword>
<protein>
    <submittedName>
        <fullName evidence="1">Uncharacterized protein</fullName>
    </submittedName>
</protein>
<gene>
    <name evidence="1" type="ORF">FB45DRAFT_55700</name>
</gene>
<accession>A0AAD7FLM5</accession>
<evidence type="ECO:0000313" key="1">
    <source>
        <dbReference type="EMBL" id="KAJ7626855.1"/>
    </source>
</evidence>